<proteinExistence type="predicted"/>
<dbReference type="EMBL" id="AABL01001850">
    <property type="protein sequence ID" value="EAA17787.1"/>
    <property type="molecule type" value="Genomic_DNA"/>
</dbReference>
<dbReference type="Proteomes" id="UP000008553">
    <property type="component" value="Unassembled WGS sequence"/>
</dbReference>
<dbReference type="PaxDb" id="73239-Q7RCQ7"/>
<feature type="non-terminal residue" evidence="1">
    <location>
        <position position="1"/>
    </location>
</feature>
<protein>
    <submittedName>
        <fullName evidence="1">Uncharacterized protein</fullName>
    </submittedName>
</protein>
<keyword evidence="2" id="KW-1185">Reference proteome</keyword>
<evidence type="ECO:0000313" key="1">
    <source>
        <dbReference type="EMBL" id="EAA17787.1"/>
    </source>
</evidence>
<comment type="caution">
    <text evidence="1">The sequence shown here is derived from an EMBL/GenBank/DDBJ whole genome shotgun (WGS) entry which is preliminary data.</text>
</comment>
<reference evidence="1 2" key="1">
    <citation type="journal article" date="2002" name="Nature">
        <title>Genome sequence and comparative analysis of the model rodent malaria parasite Plasmodium yoelii yoelii.</title>
        <authorList>
            <person name="Carlton J.M."/>
            <person name="Angiuoli S.V."/>
            <person name="Suh B.B."/>
            <person name="Kooij T.W."/>
            <person name="Pertea M."/>
            <person name="Silva J.C."/>
            <person name="Ermolaeva M.D."/>
            <person name="Allen J.E."/>
            <person name="Selengut J.D."/>
            <person name="Koo H.L."/>
            <person name="Peterson J.D."/>
            <person name="Pop M."/>
            <person name="Kosack D.S."/>
            <person name="Shumway M.F."/>
            <person name="Bidwell S.L."/>
            <person name="Shallom S.J."/>
            <person name="van Aken S.E."/>
            <person name="Riedmuller S.B."/>
            <person name="Feldblyum T.V."/>
            <person name="Cho J.K."/>
            <person name="Quackenbush J."/>
            <person name="Sedegah M."/>
            <person name="Shoaibi A."/>
            <person name="Cummings L.M."/>
            <person name="Florens L."/>
            <person name="Yates J.R."/>
            <person name="Raine J.D."/>
            <person name="Sinden R.E."/>
            <person name="Harris M.A."/>
            <person name="Cunningham D.A."/>
            <person name="Preiser P.R."/>
            <person name="Bergman L.W."/>
            <person name="Vaidya A.B."/>
            <person name="van Lin L.H."/>
            <person name="Janse C.J."/>
            <person name="Waters A.P."/>
            <person name="Smith H.O."/>
            <person name="White O.R."/>
            <person name="Salzberg S.L."/>
            <person name="Venter J.C."/>
            <person name="Fraser C.M."/>
            <person name="Hoffman S.L."/>
            <person name="Gardner M.J."/>
            <person name="Carucci D.J."/>
        </authorList>
    </citation>
    <scope>NUCLEOTIDE SEQUENCE [LARGE SCALE GENOMIC DNA]</scope>
    <source>
        <strain evidence="1 2">17XNL</strain>
    </source>
</reference>
<sequence length="22" mass="2497">IVIIHRAKVFASHIEGNVYKTT</sequence>
<name>Q7RCQ7_PLAYO</name>
<gene>
    <name evidence="1" type="ORF">PY05720</name>
</gene>
<dbReference type="InParanoid" id="Q7RCQ7"/>
<organism evidence="1 2">
    <name type="scientific">Plasmodium yoelii yoelii</name>
    <dbReference type="NCBI Taxonomy" id="73239"/>
    <lineage>
        <taxon>Eukaryota</taxon>
        <taxon>Sar</taxon>
        <taxon>Alveolata</taxon>
        <taxon>Apicomplexa</taxon>
        <taxon>Aconoidasida</taxon>
        <taxon>Haemosporida</taxon>
        <taxon>Plasmodiidae</taxon>
        <taxon>Plasmodium</taxon>
        <taxon>Plasmodium (Vinckeia)</taxon>
    </lineage>
</organism>
<evidence type="ECO:0000313" key="2">
    <source>
        <dbReference type="Proteomes" id="UP000008553"/>
    </source>
</evidence>
<accession>Q7RCQ7</accession>
<dbReference type="AlphaFoldDB" id="Q7RCQ7"/>